<feature type="domain" description="WSC" evidence="8">
    <location>
        <begin position="27"/>
        <end position="115"/>
    </location>
</feature>
<keyword evidence="3 6" id="KW-1133">Transmembrane helix</keyword>
<dbReference type="GO" id="GO:0071944">
    <property type="term" value="C:cell periphery"/>
    <property type="evidence" value="ECO:0007669"/>
    <property type="project" value="UniProtKB-ARBA"/>
</dbReference>
<comment type="subcellular location">
    <subcellularLocation>
        <location evidence="1">Membrane</location>
        <topology evidence="1">Single-pass membrane protein</topology>
    </subcellularLocation>
</comment>
<feature type="compositionally biased region" description="Polar residues" evidence="5">
    <location>
        <begin position="270"/>
        <end position="280"/>
    </location>
</feature>
<evidence type="ECO:0000313" key="10">
    <source>
        <dbReference type="Proteomes" id="UP000824596"/>
    </source>
</evidence>
<feature type="region of interest" description="Disordered" evidence="5">
    <location>
        <begin position="120"/>
        <end position="164"/>
    </location>
</feature>
<evidence type="ECO:0000256" key="4">
    <source>
        <dbReference type="ARBA" id="ARBA00023136"/>
    </source>
</evidence>
<keyword evidence="7" id="KW-0732">Signal</keyword>
<evidence type="ECO:0000259" key="8">
    <source>
        <dbReference type="PROSITE" id="PS51212"/>
    </source>
</evidence>
<sequence length="333" mass="35189">MGPLLRNAHRGGDVLLVLLAWAATVAALDISICASFNTASMDKKLDIYQTNGLCHDMCIKKNQAYAITQGNACWCSDYTPAKSKQVDKGECNQPCPAYPSENCGGPGVFGYILLNNVSPSGTKGADPEPSPTPTEKESTEETSTSSTTSETSTTSESPPPATSVIQTVTAGGTIQTVTIVPIQTHSAVSNESNTPTEMATDKGGLGTGGIVGIVVGVIVGVLGLAAIALFLFFQRKRRREGDFQDDPSVRGSSSGMLGGRSEMSGIPGSPGSTGNRSSMLQIDPRMNPFKQGMYARNGSHESINTLRDDHDYSRRIQQPKVLRATNPDPTDEN</sequence>
<dbReference type="PANTHER" id="PTHR15549">
    <property type="entry name" value="PAIRED IMMUNOGLOBULIN-LIKE TYPE 2 RECEPTOR"/>
    <property type="match status" value="1"/>
</dbReference>
<dbReference type="OrthoDB" id="2537459at2759"/>
<keyword evidence="10" id="KW-1185">Reference proteome</keyword>
<dbReference type="PROSITE" id="PS51212">
    <property type="entry name" value="WSC"/>
    <property type="match status" value="1"/>
</dbReference>
<feature type="compositionally biased region" description="Low complexity" evidence="5">
    <location>
        <begin position="141"/>
        <end position="156"/>
    </location>
</feature>
<feature type="chain" id="PRO_5040199837" evidence="7">
    <location>
        <begin position="28"/>
        <end position="333"/>
    </location>
</feature>
<dbReference type="InterPro" id="IPR051694">
    <property type="entry name" value="Immunoregulatory_rcpt-like"/>
</dbReference>
<evidence type="ECO:0000256" key="1">
    <source>
        <dbReference type="ARBA" id="ARBA00004167"/>
    </source>
</evidence>
<dbReference type="Pfam" id="PF01822">
    <property type="entry name" value="WSC"/>
    <property type="match status" value="1"/>
</dbReference>
<organism evidence="9 10">
    <name type="scientific">Hirsutella rhossiliensis</name>
    <dbReference type="NCBI Taxonomy" id="111463"/>
    <lineage>
        <taxon>Eukaryota</taxon>
        <taxon>Fungi</taxon>
        <taxon>Dikarya</taxon>
        <taxon>Ascomycota</taxon>
        <taxon>Pezizomycotina</taxon>
        <taxon>Sordariomycetes</taxon>
        <taxon>Hypocreomycetidae</taxon>
        <taxon>Hypocreales</taxon>
        <taxon>Ophiocordycipitaceae</taxon>
        <taxon>Hirsutella</taxon>
    </lineage>
</organism>
<dbReference type="GO" id="GO:0016020">
    <property type="term" value="C:membrane"/>
    <property type="evidence" value="ECO:0007669"/>
    <property type="project" value="UniProtKB-SubCell"/>
</dbReference>
<evidence type="ECO:0000256" key="5">
    <source>
        <dbReference type="SAM" id="MobiDB-lite"/>
    </source>
</evidence>
<comment type="caution">
    <text evidence="9">The sequence shown here is derived from an EMBL/GenBank/DDBJ whole genome shotgun (WGS) entry which is preliminary data.</text>
</comment>
<dbReference type="RefSeq" id="XP_044718515.1">
    <property type="nucleotide sequence ID" value="XM_044866626.1"/>
</dbReference>
<keyword evidence="4 6" id="KW-0472">Membrane</keyword>
<protein>
    <submittedName>
        <fullName evidence="9">WSC domain-containing protein</fullName>
    </submittedName>
</protein>
<evidence type="ECO:0000256" key="3">
    <source>
        <dbReference type="ARBA" id="ARBA00022989"/>
    </source>
</evidence>
<feature type="region of interest" description="Disordered" evidence="5">
    <location>
        <begin position="240"/>
        <end position="333"/>
    </location>
</feature>
<feature type="compositionally biased region" description="Low complexity" evidence="5">
    <location>
        <begin position="250"/>
        <end position="265"/>
    </location>
</feature>
<dbReference type="Proteomes" id="UP000824596">
    <property type="component" value="Unassembled WGS sequence"/>
</dbReference>
<gene>
    <name evidence="9" type="ORF">HRG_08155</name>
</gene>
<name>A0A9P8MXJ7_9HYPO</name>
<reference evidence="9" key="1">
    <citation type="submission" date="2021-09" db="EMBL/GenBank/DDBJ databases">
        <title>A high-quality genome of the endoparasitic fungus Hirsutella rhossiliensis with a comparison of Hirsutella genomes reveals transposable elements contributing to genome size variation.</title>
        <authorList>
            <person name="Lin R."/>
            <person name="Jiao Y."/>
            <person name="Sun X."/>
            <person name="Ling J."/>
            <person name="Xie B."/>
            <person name="Cheng X."/>
        </authorList>
    </citation>
    <scope>NUCLEOTIDE SEQUENCE</scope>
    <source>
        <strain evidence="9">HR02</strain>
    </source>
</reference>
<evidence type="ECO:0000256" key="6">
    <source>
        <dbReference type="SAM" id="Phobius"/>
    </source>
</evidence>
<accession>A0A9P8MXJ7</accession>
<evidence type="ECO:0000256" key="7">
    <source>
        <dbReference type="SAM" id="SignalP"/>
    </source>
</evidence>
<dbReference type="EMBL" id="JAIZPD010000009">
    <property type="protein sequence ID" value="KAH0961002.1"/>
    <property type="molecule type" value="Genomic_DNA"/>
</dbReference>
<dbReference type="InterPro" id="IPR002889">
    <property type="entry name" value="WSC_carb-bd"/>
</dbReference>
<feature type="transmembrane region" description="Helical" evidence="6">
    <location>
        <begin position="210"/>
        <end position="233"/>
    </location>
</feature>
<dbReference type="SMART" id="SM00321">
    <property type="entry name" value="WSC"/>
    <property type="match status" value="1"/>
</dbReference>
<evidence type="ECO:0000256" key="2">
    <source>
        <dbReference type="ARBA" id="ARBA00022692"/>
    </source>
</evidence>
<evidence type="ECO:0000313" key="9">
    <source>
        <dbReference type="EMBL" id="KAH0961002.1"/>
    </source>
</evidence>
<proteinExistence type="predicted"/>
<feature type="signal peptide" evidence="7">
    <location>
        <begin position="1"/>
        <end position="27"/>
    </location>
</feature>
<dbReference type="GeneID" id="68357284"/>
<dbReference type="AlphaFoldDB" id="A0A9P8MXJ7"/>
<keyword evidence="2 6" id="KW-0812">Transmembrane</keyword>